<gene>
    <name evidence="5" type="ORF">Rumeso_03420</name>
</gene>
<dbReference type="SUPFAM" id="SSF46894">
    <property type="entry name" value="C-terminal effector domain of the bipartite response regulators"/>
    <property type="match status" value="1"/>
</dbReference>
<evidence type="ECO:0000256" key="2">
    <source>
        <dbReference type="ARBA" id="ARBA00023125"/>
    </source>
</evidence>
<protein>
    <submittedName>
        <fullName evidence="5">Transcriptional regulator, LuxR family</fullName>
    </submittedName>
</protein>
<dbReference type="AlphaFoldDB" id="A0A017HKX8"/>
<evidence type="ECO:0000313" key="5">
    <source>
        <dbReference type="EMBL" id="EYD74996.1"/>
    </source>
</evidence>
<proteinExistence type="predicted"/>
<dbReference type="OrthoDB" id="7826109at2"/>
<accession>A0A017HKX8</accession>
<dbReference type="SUPFAM" id="SSF75516">
    <property type="entry name" value="Pheromone-binding domain of LuxR-like quorum-sensing transcription factors"/>
    <property type="match status" value="1"/>
</dbReference>
<evidence type="ECO:0000259" key="4">
    <source>
        <dbReference type="PROSITE" id="PS50043"/>
    </source>
</evidence>
<dbReference type="Proteomes" id="UP000019666">
    <property type="component" value="Unassembled WGS sequence"/>
</dbReference>
<organism evidence="5 6">
    <name type="scientific">Rubellimicrobium mesophilum DSM 19309</name>
    <dbReference type="NCBI Taxonomy" id="442562"/>
    <lineage>
        <taxon>Bacteria</taxon>
        <taxon>Pseudomonadati</taxon>
        <taxon>Pseudomonadota</taxon>
        <taxon>Alphaproteobacteria</taxon>
        <taxon>Rhodobacterales</taxon>
        <taxon>Roseobacteraceae</taxon>
        <taxon>Rubellimicrobium</taxon>
    </lineage>
</organism>
<evidence type="ECO:0000256" key="1">
    <source>
        <dbReference type="ARBA" id="ARBA00023015"/>
    </source>
</evidence>
<dbReference type="InterPro" id="IPR016032">
    <property type="entry name" value="Sig_transdc_resp-reg_C-effctor"/>
</dbReference>
<dbReference type="STRING" id="442562.Rumeso_03420"/>
<keyword evidence="2" id="KW-0238">DNA-binding</keyword>
<dbReference type="SMART" id="SM00421">
    <property type="entry name" value="HTH_LUXR"/>
    <property type="match status" value="1"/>
</dbReference>
<comment type="caution">
    <text evidence="5">The sequence shown here is derived from an EMBL/GenBank/DDBJ whole genome shotgun (WGS) entry which is preliminary data.</text>
</comment>
<dbReference type="EMBL" id="AOSK01000095">
    <property type="protein sequence ID" value="EYD74996.1"/>
    <property type="molecule type" value="Genomic_DNA"/>
</dbReference>
<keyword evidence="3" id="KW-0804">Transcription</keyword>
<feature type="domain" description="HTH luxR-type" evidence="4">
    <location>
        <begin position="103"/>
        <end position="168"/>
    </location>
</feature>
<dbReference type="InterPro" id="IPR036388">
    <property type="entry name" value="WH-like_DNA-bd_sf"/>
</dbReference>
<name>A0A017HKX8_9RHOB</name>
<dbReference type="PROSITE" id="PS50043">
    <property type="entry name" value="HTH_LUXR_2"/>
    <property type="match status" value="1"/>
</dbReference>
<dbReference type="Pfam" id="PF03472">
    <property type="entry name" value="Autoind_bind"/>
    <property type="match status" value="1"/>
</dbReference>
<sequence length="170" mass="19061">MNRLPRQWVEHYSREGLLLADPVMGWIYAEVGVTRWSDIRLPDPKGVLAAAREHGLKYGVAVSLLDRREEGGRSFGLFLREDREFADSEMGYLQAYVVTCHEALRPPQVLTSSEIEALQLVKAGYRIKQISLRLGTSEAAVKQRLGSARRKLGAKTGFEAISRGEMFGLI</sequence>
<dbReference type="GO" id="GO:0006355">
    <property type="term" value="P:regulation of DNA-templated transcription"/>
    <property type="evidence" value="ECO:0007669"/>
    <property type="project" value="InterPro"/>
</dbReference>
<dbReference type="Gene3D" id="3.30.450.80">
    <property type="entry name" value="Transcription factor LuxR-like, autoinducer-binding domain"/>
    <property type="match status" value="1"/>
</dbReference>
<dbReference type="Pfam" id="PF00196">
    <property type="entry name" value="GerE"/>
    <property type="match status" value="1"/>
</dbReference>
<dbReference type="InterPro" id="IPR005143">
    <property type="entry name" value="TF_LuxR_autoind-bd_dom"/>
</dbReference>
<dbReference type="HOGENOM" id="CLU_115406_0_0_5"/>
<reference evidence="5 6" key="1">
    <citation type="submission" date="2013-02" db="EMBL/GenBank/DDBJ databases">
        <authorList>
            <person name="Fiebig A."/>
            <person name="Goeker M."/>
            <person name="Klenk H.-P.P."/>
        </authorList>
    </citation>
    <scope>NUCLEOTIDE SEQUENCE [LARGE SCALE GENOMIC DNA]</scope>
    <source>
        <strain evidence="5 6">DSM 19309</strain>
    </source>
</reference>
<dbReference type="InterPro" id="IPR036693">
    <property type="entry name" value="TF_LuxR_autoind-bd_dom_sf"/>
</dbReference>
<keyword evidence="1" id="KW-0805">Transcription regulation</keyword>
<dbReference type="CDD" id="cd06170">
    <property type="entry name" value="LuxR_C_like"/>
    <property type="match status" value="1"/>
</dbReference>
<dbReference type="InterPro" id="IPR000792">
    <property type="entry name" value="Tscrpt_reg_LuxR_C"/>
</dbReference>
<dbReference type="Gene3D" id="1.10.10.10">
    <property type="entry name" value="Winged helix-like DNA-binding domain superfamily/Winged helix DNA-binding domain"/>
    <property type="match status" value="1"/>
</dbReference>
<evidence type="ECO:0000313" key="6">
    <source>
        <dbReference type="Proteomes" id="UP000019666"/>
    </source>
</evidence>
<evidence type="ECO:0000256" key="3">
    <source>
        <dbReference type="ARBA" id="ARBA00023163"/>
    </source>
</evidence>
<keyword evidence="6" id="KW-1185">Reference proteome</keyword>
<dbReference type="GO" id="GO:0003677">
    <property type="term" value="F:DNA binding"/>
    <property type="evidence" value="ECO:0007669"/>
    <property type="project" value="UniProtKB-KW"/>
</dbReference>